<dbReference type="InterPro" id="IPR051611">
    <property type="entry name" value="ECF_transporter_component"/>
</dbReference>
<name>A0A644U6M2_9ZZZZ</name>
<dbReference type="GO" id="GO:0043190">
    <property type="term" value="C:ATP-binding cassette (ABC) transporter complex"/>
    <property type="evidence" value="ECO:0007669"/>
    <property type="project" value="InterPro"/>
</dbReference>
<feature type="transmembrane region" description="Helical" evidence="6">
    <location>
        <begin position="27"/>
        <end position="45"/>
    </location>
</feature>
<keyword evidence="2" id="KW-1003">Cell membrane</keyword>
<dbReference type="NCBIfam" id="TIGR02454">
    <property type="entry name" value="ECF_T_CbiQ"/>
    <property type="match status" value="1"/>
</dbReference>
<comment type="caution">
    <text evidence="7">The sequence shown here is derived from an EMBL/GenBank/DDBJ whole genome shotgun (WGS) entry which is preliminary data.</text>
</comment>
<evidence type="ECO:0000256" key="5">
    <source>
        <dbReference type="ARBA" id="ARBA00023136"/>
    </source>
</evidence>
<dbReference type="EMBL" id="VSSQ01000081">
    <property type="protein sequence ID" value="MPL74587.1"/>
    <property type="molecule type" value="Genomic_DNA"/>
</dbReference>
<organism evidence="7">
    <name type="scientific">bioreactor metagenome</name>
    <dbReference type="NCBI Taxonomy" id="1076179"/>
    <lineage>
        <taxon>unclassified sequences</taxon>
        <taxon>metagenomes</taxon>
        <taxon>ecological metagenomes</taxon>
    </lineage>
</organism>
<gene>
    <name evidence="7" type="ORF">SDC9_20402</name>
</gene>
<evidence type="ECO:0000256" key="4">
    <source>
        <dbReference type="ARBA" id="ARBA00022989"/>
    </source>
</evidence>
<dbReference type="GO" id="GO:0006824">
    <property type="term" value="P:cobalt ion transport"/>
    <property type="evidence" value="ECO:0007669"/>
    <property type="project" value="InterPro"/>
</dbReference>
<evidence type="ECO:0000256" key="2">
    <source>
        <dbReference type="ARBA" id="ARBA00022475"/>
    </source>
</evidence>
<accession>A0A644U6M2</accession>
<feature type="transmembrane region" description="Helical" evidence="6">
    <location>
        <begin position="81"/>
        <end position="102"/>
    </location>
</feature>
<keyword evidence="5 6" id="KW-0472">Membrane</keyword>
<protein>
    <recommendedName>
        <fullName evidence="8">Energy-coupling factor transporter transmembrane protein EcfT</fullName>
    </recommendedName>
</protein>
<dbReference type="CDD" id="cd16914">
    <property type="entry name" value="EcfT"/>
    <property type="match status" value="1"/>
</dbReference>
<dbReference type="PANTHER" id="PTHR34857:SF2">
    <property type="entry name" value="SLL0384 PROTEIN"/>
    <property type="match status" value="1"/>
</dbReference>
<feature type="transmembrane region" description="Helical" evidence="6">
    <location>
        <begin position="51"/>
        <end position="74"/>
    </location>
</feature>
<sequence>MTLIDELFDIEHEAYRKSPVHLLDSRVKLLLCLLGLLVTVLLPYARVGDQIIPWPQVFAFAVIYMLFAGLYLLSGASIRYYIVRLVLIMPFGLFFILLQPFFGNPYYDLYHVIFSLPFGVNIYWESLIFGLSLFAKFVISLSFIILLSATTPMQSMLEAASRLHVPRLFITVMSLTVRYLFVFALIFQKIQSAFACKCFSWSDRRLPLRYRLNVIGNAAGSLFLRAMDQGERTYVSMCCRGYAANSAMHFPRKPLVFAEWIFLLSGAGYIVLFPVLVYLVF</sequence>
<evidence type="ECO:0008006" key="8">
    <source>
        <dbReference type="Google" id="ProtNLM"/>
    </source>
</evidence>
<dbReference type="InterPro" id="IPR003339">
    <property type="entry name" value="ABC/ECF_trnsptr_transmembrane"/>
</dbReference>
<feature type="transmembrane region" description="Helical" evidence="6">
    <location>
        <begin position="122"/>
        <end position="147"/>
    </location>
</feature>
<keyword evidence="4 6" id="KW-1133">Transmembrane helix</keyword>
<feature type="transmembrane region" description="Helical" evidence="6">
    <location>
        <begin position="168"/>
        <end position="187"/>
    </location>
</feature>
<dbReference type="InterPro" id="IPR012809">
    <property type="entry name" value="ECF_CbiQ"/>
</dbReference>
<evidence type="ECO:0000313" key="7">
    <source>
        <dbReference type="EMBL" id="MPL74587.1"/>
    </source>
</evidence>
<evidence type="ECO:0000256" key="6">
    <source>
        <dbReference type="SAM" id="Phobius"/>
    </source>
</evidence>
<proteinExistence type="predicted"/>
<reference evidence="7" key="1">
    <citation type="submission" date="2019-08" db="EMBL/GenBank/DDBJ databases">
        <authorList>
            <person name="Kucharzyk K."/>
            <person name="Murdoch R.W."/>
            <person name="Higgins S."/>
            <person name="Loffler F."/>
        </authorList>
    </citation>
    <scope>NUCLEOTIDE SEQUENCE</scope>
</reference>
<dbReference type="AlphaFoldDB" id="A0A644U6M2"/>
<dbReference type="PANTHER" id="PTHR34857">
    <property type="entry name" value="SLL0384 PROTEIN"/>
    <property type="match status" value="1"/>
</dbReference>
<comment type="subcellular location">
    <subcellularLocation>
        <location evidence="1">Cell membrane</location>
        <topology evidence="1">Multi-pass membrane protein</topology>
    </subcellularLocation>
</comment>
<evidence type="ECO:0000256" key="3">
    <source>
        <dbReference type="ARBA" id="ARBA00022692"/>
    </source>
</evidence>
<dbReference type="Pfam" id="PF02361">
    <property type="entry name" value="CbiQ"/>
    <property type="match status" value="1"/>
</dbReference>
<feature type="transmembrane region" description="Helical" evidence="6">
    <location>
        <begin position="260"/>
        <end position="280"/>
    </location>
</feature>
<keyword evidence="3 6" id="KW-0812">Transmembrane</keyword>
<evidence type="ECO:0000256" key="1">
    <source>
        <dbReference type="ARBA" id="ARBA00004651"/>
    </source>
</evidence>